<evidence type="ECO:0000313" key="4">
    <source>
        <dbReference type="EMBL" id="SCG86103.1"/>
    </source>
</evidence>
<protein>
    <submittedName>
        <fullName evidence="4">Putative histidine kinase 1</fullName>
        <ecNumber evidence="4">2.7.13.3</ecNumber>
    </submittedName>
</protein>
<dbReference type="PATRIC" id="fig|129848.4.peg.1580"/>
<keyword evidence="5" id="KW-1185">Reference proteome</keyword>
<keyword evidence="4" id="KW-0808">Transferase</keyword>
<dbReference type="Pfam" id="PF00072">
    <property type="entry name" value="Response_reg"/>
    <property type="match status" value="1"/>
</dbReference>
<dbReference type="InterPro" id="IPR050595">
    <property type="entry name" value="Bact_response_regulator"/>
</dbReference>
<organism evidence="4 5">
    <name type="scientific">Methanobacterium congolense</name>
    <dbReference type="NCBI Taxonomy" id="118062"/>
    <lineage>
        <taxon>Archaea</taxon>
        <taxon>Methanobacteriati</taxon>
        <taxon>Methanobacteriota</taxon>
        <taxon>Methanomada group</taxon>
        <taxon>Methanobacteria</taxon>
        <taxon>Methanobacteriales</taxon>
        <taxon>Methanobacteriaceae</taxon>
        <taxon>Methanobacterium</taxon>
    </lineage>
</organism>
<gene>
    <name evidence="4" type="primary">HK1</name>
    <name evidence="4" type="ORF">MCBB_1548</name>
</gene>
<keyword evidence="1 2" id="KW-0597">Phosphoprotein</keyword>
<dbReference type="EC" id="2.7.13.3" evidence="4"/>
<proteinExistence type="predicted"/>
<dbReference type="CDD" id="cd17534">
    <property type="entry name" value="REC_DC-like"/>
    <property type="match status" value="1"/>
</dbReference>
<dbReference type="KEGG" id="mcub:MCBB_1548"/>
<name>A0A1D3L3H0_9EURY</name>
<dbReference type="PANTHER" id="PTHR44591">
    <property type="entry name" value="STRESS RESPONSE REGULATOR PROTEIN 1"/>
    <property type="match status" value="1"/>
</dbReference>
<feature type="modified residue" description="4-aspartylphosphate" evidence="2">
    <location>
        <position position="51"/>
    </location>
</feature>
<dbReference type="GO" id="GO:0004673">
    <property type="term" value="F:protein histidine kinase activity"/>
    <property type="evidence" value="ECO:0007669"/>
    <property type="project" value="UniProtKB-EC"/>
</dbReference>
<dbReference type="GO" id="GO:0000160">
    <property type="term" value="P:phosphorelay signal transduction system"/>
    <property type="evidence" value="ECO:0007669"/>
    <property type="project" value="InterPro"/>
</dbReference>
<reference evidence="4 5" key="1">
    <citation type="submission" date="2016-08" db="EMBL/GenBank/DDBJ databases">
        <authorList>
            <person name="Seilhamer J.J."/>
        </authorList>
    </citation>
    <scope>NUCLEOTIDE SEQUENCE [LARGE SCALE GENOMIC DNA]</scope>
    <source>
        <strain evidence="4">Buetzberg</strain>
    </source>
</reference>
<accession>A0A1D3L3H0</accession>
<sequence length="140" mass="15759">MVLVVEDESILALGVKSKLEKMGHKTVEIVDSGEKAIAAAKKHQPDIILMDIVLKGDMDGIEAAKVIKAQLDIPVIYVTAYADEDIIKTDEDIIKRAKITEPYGYLIKPFRSEELNANMQMALYKHQKCEQNSEKMKKKI</sequence>
<dbReference type="SUPFAM" id="SSF52172">
    <property type="entry name" value="CheY-like"/>
    <property type="match status" value="1"/>
</dbReference>
<dbReference type="STRING" id="118062.MCBB_1548"/>
<dbReference type="InterPro" id="IPR001789">
    <property type="entry name" value="Sig_transdc_resp-reg_receiver"/>
</dbReference>
<dbReference type="Proteomes" id="UP000094707">
    <property type="component" value="Chromosome I"/>
</dbReference>
<dbReference type="PANTHER" id="PTHR44591:SF23">
    <property type="entry name" value="CHEY SUBFAMILY"/>
    <property type="match status" value="1"/>
</dbReference>
<keyword evidence="4" id="KW-0418">Kinase</keyword>
<dbReference type="EMBL" id="LT607756">
    <property type="protein sequence ID" value="SCG86103.1"/>
    <property type="molecule type" value="Genomic_DNA"/>
</dbReference>
<feature type="domain" description="Response regulatory" evidence="3">
    <location>
        <begin position="1"/>
        <end position="123"/>
    </location>
</feature>
<dbReference type="SMART" id="SM00448">
    <property type="entry name" value="REC"/>
    <property type="match status" value="1"/>
</dbReference>
<dbReference type="InterPro" id="IPR011006">
    <property type="entry name" value="CheY-like_superfamily"/>
</dbReference>
<evidence type="ECO:0000313" key="5">
    <source>
        <dbReference type="Proteomes" id="UP000094707"/>
    </source>
</evidence>
<evidence type="ECO:0000256" key="2">
    <source>
        <dbReference type="PROSITE-ProRule" id="PRU00169"/>
    </source>
</evidence>
<dbReference type="GeneID" id="30412388"/>
<evidence type="ECO:0000256" key="1">
    <source>
        <dbReference type="ARBA" id="ARBA00022553"/>
    </source>
</evidence>
<evidence type="ECO:0000259" key="3">
    <source>
        <dbReference type="PROSITE" id="PS50110"/>
    </source>
</evidence>
<dbReference type="PROSITE" id="PS50110">
    <property type="entry name" value="RESPONSE_REGULATORY"/>
    <property type="match status" value="1"/>
</dbReference>
<dbReference type="AlphaFoldDB" id="A0A1D3L3H0"/>
<dbReference type="Gene3D" id="3.40.50.2300">
    <property type="match status" value="1"/>
</dbReference>
<dbReference type="RefSeq" id="WP_071907197.1">
    <property type="nucleotide sequence ID" value="NZ_LT607756.1"/>
</dbReference>